<name>A0A6N9TJ04_9ALTE</name>
<dbReference type="InterPro" id="IPR001969">
    <property type="entry name" value="Aspartic_peptidase_AS"/>
</dbReference>
<protein>
    <submittedName>
        <fullName evidence="4">Peptidase A2</fullName>
    </submittedName>
</protein>
<keyword evidence="1" id="KW-0378">Hydrolase</keyword>
<dbReference type="CDD" id="cd05483">
    <property type="entry name" value="retropepsin_like_bacteria"/>
    <property type="match status" value="1"/>
</dbReference>
<dbReference type="AlphaFoldDB" id="A0A6N9TJ04"/>
<dbReference type="PROSITE" id="PS50175">
    <property type="entry name" value="ASP_PROT_RETROV"/>
    <property type="match status" value="1"/>
</dbReference>
<reference evidence="4 5" key="1">
    <citation type="submission" date="2020-01" db="EMBL/GenBank/DDBJ databases">
        <title>Genomes of bacteria type strains.</title>
        <authorList>
            <person name="Chen J."/>
            <person name="Zhu S."/>
            <person name="Yang J."/>
        </authorList>
    </citation>
    <scope>NUCLEOTIDE SEQUENCE [LARGE SCALE GENOMIC DNA]</scope>
    <source>
        <strain evidence="4 5">LMG 24078</strain>
    </source>
</reference>
<feature type="region of interest" description="Disordered" evidence="2">
    <location>
        <begin position="30"/>
        <end position="49"/>
    </location>
</feature>
<evidence type="ECO:0000313" key="4">
    <source>
        <dbReference type="EMBL" id="NDW17131.1"/>
    </source>
</evidence>
<dbReference type="EMBL" id="JAAAWO010000016">
    <property type="protein sequence ID" value="NDW17131.1"/>
    <property type="molecule type" value="Genomic_DNA"/>
</dbReference>
<feature type="region of interest" description="Disordered" evidence="2">
    <location>
        <begin position="58"/>
        <end position="96"/>
    </location>
</feature>
<proteinExistence type="predicted"/>
<dbReference type="InterPro" id="IPR001995">
    <property type="entry name" value="Peptidase_A2_cat"/>
</dbReference>
<evidence type="ECO:0000256" key="2">
    <source>
        <dbReference type="SAM" id="MobiDB-lite"/>
    </source>
</evidence>
<dbReference type="GO" id="GO:0006508">
    <property type="term" value="P:proteolysis"/>
    <property type="evidence" value="ECO:0007669"/>
    <property type="project" value="InterPro"/>
</dbReference>
<gene>
    <name evidence="4" type="ORF">GTQ48_16570</name>
</gene>
<evidence type="ECO:0000256" key="1">
    <source>
        <dbReference type="ARBA" id="ARBA00022801"/>
    </source>
</evidence>
<keyword evidence="5" id="KW-1185">Reference proteome</keyword>
<organism evidence="4 5">
    <name type="scientific">Alteromonas genovensis</name>
    <dbReference type="NCBI Taxonomy" id="471225"/>
    <lineage>
        <taxon>Bacteria</taxon>
        <taxon>Pseudomonadati</taxon>
        <taxon>Pseudomonadota</taxon>
        <taxon>Gammaproteobacteria</taxon>
        <taxon>Alteromonadales</taxon>
        <taxon>Alteromonadaceae</taxon>
        <taxon>Alteromonas/Salinimonas group</taxon>
        <taxon>Alteromonas</taxon>
    </lineage>
</organism>
<evidence type="ECO:0000313" key="5">
    <source>
        <dbReference type="Proteomes" id="UP000471381"/>
    </source>
</evidence>
<evidence type="ECO:0000259" key="3">
    <source>
        <dbReference type="PROSITE" id="PS50175"/>
    </source>
</evidence>
<dbReference type="SUPFAM" id="SSF50630">
    <property type="entry name" value="Acid proteases"/>
    <property type="match status" value="1"/>
</dbReference>
<accession>A0A6N9TJ04</accession>
<dbReference type="Proteomes" id="UP000471381">
    <property type="component" value="Unassembled WGS sequence"/>
</dbReference>
<dbReference type="InterPro" id="IPR021109">
    <property type="entry name" value="Peptidase_aspartic_dom_sf"/>
</dbReference>
<dbReference type="GO" id="GO:0004190">
    <property type="term" value="F:aspartic-type endopeptidase activity"/>
    <property type="evidence" value="ECO:0007669"/>
    <property type="project" value="InterPro"/>
</dbReference>
<dbReference type="PROSITE" id="PS00141">
    <property type="entry name" value="ASP_PROTEASE"/>
    <property type="match status" value="1"/>
</dbReference>
<dbReference type="RefSeq" id="WP_163107656.1">
    <property type="nucleotide sequence ID" value="NZ_JAAAWO010000016.1"/>
</dbReference>
<sequence>MNRMLLITLLLVLTASLLLNVYLWQRFSNSPQSNPRSNPHSNPHSNKNALNQNLAAQNDDAISPNGSRSEEAYKRSGSNSIDGARNIDDRNMDARNTNGASIKGMRSLSELNALLQSGDMAALAASLNRQLKISPLSEPLLLLEAELIRQTKPLPTALLNYYDLADLPLSNTALVEINEKIQTLYQQAQQQLSSSHQWELVAKLNEPLFQRVPDNKTYTLNLATAYAHQLKATLMEDVLAALPFNDRDAQAIRKIAFEQQVAATDSNTTDEPQLQDSLLEDDNTVRVKLERIGNSYHVNAQALNQSASMILDTGASTTAISSNLYARLGKMRNLTFIGIFTIQTASGSVEAPLVRIPEFRFAGYTFNNVSAIVLPEEALPDADGLLGMNILGEFDFSILPQEDVLVLDKRSF</sequence>
<comment type="caution">
    <text evidence="4">The sequence shown here is derived from an EMBL/GenBank/DDBJ whole genome shotgun (WGS) entry which is preliminary data.</text>
</comment>
<feature type="domain" description="Peptidase A2" evidence="3">
    <location>
        <begin position="307"/>
        <end position="390"/>
    </location>
</feature>
<dbReference type="Pfam" id="PF13975">
    <property type="entry name" value="gag-asp_proteas"/>
    <property type="match status" value="1"/>
</dbReference>
<dbReference type="Gene3D" id="2.40.70.10">
    <property type="entry name" value="Acid Proteases"/>
    <property type="match status" value="1"/>
</dbReference>
<dbReference type="InterPro" id="IPR034122">
    <property type="entry name" value="Retropepsin-like_bacterial"/>
</dbReference>